<evidence type="ECO:0000313" key="4">
    <source>
        <dbReference type="EMBL" id="PJK28891.1"/>
    </source>
</evidence>
<keyword evidence="2 4" id="KW-0808">Transferase</keyword>
<keyword evidence="5" id="KW-1185">Reference proteome</keyword>
<accession>A0A2M9FZJ1</accession>
<dbReference type="SUPFAM" id="SSF53335">
    <property type="entry name" value="S-adenosyl-L-methionine-dependent methyltransferases"/>
    <property type="match status" value="1"/>
</dbReference>
<dbReference type="Gene3D" id="3.40.50.150">
    <property type="entry name" value="Vaccinia Virus protein VP39"/>
    <property type="match status" value="1"/>
</dbReference>
<dbReference type="OrthoDB" id="9795085at2"/>
<keyword evidence="1 4" id="KW-0489">Methyltransferase</keyword>
<evidence type="ECO:0000256" key="2">
    <source>
        <dbReference type="ARBA" id="ARBA00022679"/>
    </source>
</evidence>
<dbReference type="GO" id="GO:0032259">
    <property type="term" value="P:methylation"/>
    <property type="evidence" value="ECO:0007669"/>
    <property type="project" value="UniProtKB-KW"/>
</dbReference>
<dbReference type="PANTHER" id="PTHR43861:SF1">
    <property type="entry name" value="TRANS-ACONITATE 2-METHYLTRANSFERASE"/>
    <property type="match status" value="1"/>
</dbReference>
<dbReference type="Pfam" id="PF13649">
    <property type="entry name" value="Methyltransf_25"/>
    <property type="match status" value="1"/>
</dbReference>
<reference evidence="4 5" key="1">
    <citation type="submission" date="2017-11" db="EMBL/GenBank/DDBJ databases">
        <title>Draft genome sequence of Rhizobiales bacterium SY3-13.</title>
        <authorList>
            <person name="Sun C."/>
        </authorList>
    </citation>
    <scope>NUCLEOTIDE SEQUENCE [LARGE SCALE GENOMIC DNA]</scope>
    <source>
        <strain evidence="4 5">SY3-13</strain>
    </source>
</reference>
<protein>
    <submittedName>
        <fullName evidence="4">Trans-aconitate 2-methyltransferase</fullName>
        <ecNumber evidence="4">2.1.1.144</ecNumber>
    </submittedName>
</protein>
<dbReference type="PANTHER" id="PTHR43861">
    <property type="entry name" value="TRANS-ACONITATE 2-METHYLTRANSFERASE-RELATED"/>
    <property type="match status" value="1"/>
</dbReference>
<proteinExistence type="predicted"/>
<sequence>MAANAWNPDRYLKGAMGDLRTRPALDLLARIPLEDAQLVYDLGCGPGNSTAPLKARWPEARVIGVDNSEAMLEKARANHPGLAFEPGDIAEWTPDEPADVIFANASIHWVADHEGLFRRLLAALRPGGVVAVQQPNNFEAPSHRLIGEIAAQEPYRERLLKRLVGDFVQAPAFYHGLLRSECDHVDIWETVYQQALTGEDPVFEWVRGTALLPVERHLDPLDFDDFVKRYRKRLREAYPMAADGITLFPFRRMFIVGRLDEADA</sequence>
<dbReference type="InterPro" id="IPR041698">
    <property type="entry name" value="Methyltransf_25"/>
</dbReference>
<name>A0A2M9FZJ1_9PROT</name>
<dbReference type="Gene3D" id="1.10.150.290">
    <property type="entry name" value="S-adenosyl-L-methionine-dependent methyltransferases"/>
    <property type="match status" value="1"/>
</dbReference>
<dbReference type="Proteomes" id="UP000229498">
    <property type="component" value="Unassembled WGS sequence"/>
</dbReference>
<organism evidence="4 5">
    <name type="scientific">Minwuia thermotolerans</name>
    <dbReference type="NCBI Taxonomy" id="2056226"/>
    <lineage>
        <taxon>Bacteria</taxon>
        <taxon>Pseudomonadati</taxon>
        <taxon>Pseudomonadota</taxon>
        <taxon>Alphaproteobacteria</taxon>
        <taxon>Minwuiales</taxon>
        <taxon>Minwuiaceae</taxon>
        <taxon>Minwuia</taxon>
    </lineage>
</organism>
<dbReference type="GO" id="GO:0030798">
    <property type="term" value="F:trans-aconitate 2-methyltransferase activity"/>
    <property type="evidence" value="ECO:0007669"/>
    <property type="project" value="UniProtKB-EC"/>
</dbReference>
<dbReference type="CDD" id="cd02440">
    <property type="entry name" value="AdoMet_MTases"/>
    <property type="match status" value="1"/>
</dbReference>
<dbReference type="AlphaFoldDB" id="A0A2M9FZJ1"/>
<dbReference type="RefSeq" id="WP_109794996.1">
    <property type="nucleotide sequence ID" value="NZ_PHIG01000038.1"/>
</dbReference>
<dbReference type="EC" id="2.1.1.144" evidence="4"/>
<evidence type="ECO:0000313" key="5">
    <source>
        <dbReference type="Proteomes" id="UP000229498"/>
    </source>
</evidence>
<dbReference type="EMBL" id="PHIG01000038">
    <property type="protein sequence ID" value="PJK28891.1"/>
    <property type="molecule type" value="Genomic_DNA"/>
</dbReference>
<evidence type="ECO:0000256" key="1">
    <source>
        <dbReference type="ARBA" id="ARBA00022603"/>
    </source>
</evidence>
<dbReference type="InterPro" id="IPR023149">
    <property type="entry name" value="Trans_acon_MeTrfase_C"/>
</dbReference>
<evidence type="ECO:0000259" key="3">
    <source>
        <dbReference type="Pfam" id="PF13649"/>
    </source>
</evidence>
<gene>
    <name evidence="4" type="ORF">CVT23_14770</name>
</gene>
<feature type="domain" description="Methyltransferase" evidence="3">
    <location>
        <begin position="39"/>
        <end position="128"/>
    </location>
</feature>
<dbReference type="InterPro" id="IPR029063">
    <property type="entry name" value="SAM-dependent_MTases_sf"/>
</dbReference>
<comment type="caution">
    <text evidence="4">The sequence shown here is derived from an EMBL/GenBank/DDBJ whole genome shotgun (WGS) entry which is preliminary data.</text>
</comment>